<keyword evidence="2" id="KW-0227">DNA damage</keyword>
<dbReference type="InterPro" id="IPR006600">
    <property type="entry name" value="HTH_CenpB_DNA-bd_dom"/>
</dbReference>
<feature type="domain" description="HTH CENPB-type" evidence="3">
    <location>
        <begin position="1678"/>
        <end position="1747"/>
    </location>
</feature>
<dbReference type="InterPro" id="IPR046700">
    <property type="entry name" value="DUF6570"/>
</dbReference>
<dbReference type="EMBL" id="JACDXP010000013">
    <property type="protein sequence ID" value="KAF6515678.1"/>
    <property type="molecule type" value="Genomic_DNA"/>
</dbReference>
<proteinExistence type="inferred from homology"/>
<dbReference type="GO" id="GO:0016787">
    <property type="term" value="F:hydrolase activity"/>
    <property type="evidence" value="ECO:0007669"/>
    <property type="project" value="UniProtKB-KW"/>
</dbReference>
<reference evidence="4 5" key="1">
    <citation type="journal article" date="2020" name="bioRxiv">
        <title>A chromosome-scale genome assembly for the Fusarium oxysporum strain Fo5176 to establish a model Arabidopsis-fungal pathosystem.</title>
        <authorList>
            <person name="Fokkens L."/>
            <person name="Guo L."/>
            <person name="Dora S."/>
            <person name="Wang B."/>
            <person name="Ye K."/>
            <person name="Sanchez-Rodriguez C."/>
            <person name="Croll D."/>
        </authorList>
    </citation>
    <scope>NUCLEOTIDE SEQUENCE [LARGE SCALE GENOMIC DNA]</scope>
    <source>
        <strain evidence="4 5">Fo5176</strain>
    </source>
</reference>
<keyword evidence="1" id="KW-0238">DNA-binding</keyword>
<dbReference type="InterPro" id="IPR010285">
    <property type="entry name" value="DNA_helicase_pif1-like_DEAD"/>
</dbReference>
<dbReference type="Proteomes" id="UP000593570">
    <property type="component" value="Unassembled WGS sequence"/>
</dbReference>
<dbReference type="GO" id="GO:0043139">
    <property type="term" value="F:5'-3' DNA helicase activity"/>
    <property type="evidence" value="ECO:0007669"/>
    <property type="project" value="UniProtKB-EC"/>
</dbReference>
<dbReference type="Pfam" id="PF07969">
    <property type="entry name" value="Amidohydro_3"/>
    <property type="match status" value="1"/>
</dbReference>
<keyword evidence="2" id="KW-0547">Nucleotide-binding</keyword>
<dbReference type="PROSITE" id="PS51253">
    <property type="entry name" value="HTH_CENPB"/>
    <property type="match status" value="1"/>
</dbReference>
<sequence length="2343" mass="270692">MERRDFELPDPDWMRDLSHCPLSDRDKELLEKFWTELENDRMEHCARCQETWFDMGLKGGICKRCIARDKNKKEDEPWFFSAENQLDFGLIPAFLPQLTIVEEMLIARVHVFVNVMQVRGQQYKYRGHIVHFLRDVGKVYSQLPLLPPELDVILLRPPTASEHAHLNRQFRRQFRVRRRCLQEWLNFLSNNHPGYRGITVCQKRMSVLPEDGDVLDQVATAAVTDPLSANLGNIENDDVEPDEVDQSAVPDLLPEDTEMEALRSHVLGEERGEHLPVRPSTQHQLEMPDIRRTPINEFNHSQALLSLAFPTLFPRGQADFVEPRLRPIKYADYIQHALRWHDGRFARHPTFRFVVFNTLMRAQARAKSSYFVKEYQQRQGLITRDDLLEAFQNPESAEAQQLLNSINRQTAQLRGTRPYWYRKRRELESYAYNLDCPGAFITFSPADLHWRSLYQHLPQFQDWQELPEQQRMGMSSKLLRDNPHIAAWHFYRRFGLFRDIVLKQKFNVTDYWNRYEWQGRGSSHCHGLFWMDGAPSVDLENEHLRKEFARIWRFHVTAFNPEPARVRQQGEGNPLAVNPLQHPLTFQWLSQVLNRCQRHHCSETYCLRKKKGSEEISCRFFFPRDTRDTADVVRRQGQSYFSFEAARNDSLMNHYNRCLSLGWLANIDISPCTSLQAVINYAAKYCSKMEKRTDSYASMGRQILPYVSHQNPLLSFASRLMNKLLTERDFSGQEICHVLLNCELQEGTRVIRAVDCRPYEQQGRSLRLQGDHDDAEVVGIYEKYLSRPPLHEELTYLDFLANWNTSKRDGRKWTRWSRQAKPRVLYYFPRYKSNHQHHQYDDFCRVKLMLAHPHRDPNELRKINGVEYNSYASAAEFCYGNHRHPDDYYGTPNAEERRPDPDEFEEEFHEPDLLEEDWLELARQLPDCPPSQEAIDLLGRRDIDIQYDWTPHVGRYADPGIVQGDYWRQRIEQNRLYMDVEDMPLEVRDALNPEQRIVYDTFIGHFQCGSEEQILLHVDGGGGTGKSYMIKVLSSHLQRLAGNRPSPIWRAAPTGVASNQIMGTTLHSLLRLPMDRAFTELSPADANAIQKKLRDVRYLVIDEKSMLGLRQLSWIDKRLRQVFPARAAEFFGGISIILVGDFFQLPPIANKPLYFDGPLKDLHEVSGQTAYRAFNHTVFLKKVQRQQGDDQAGFRLALEELRGLKLSIESWKLLSQRVQVKLSQREEDTFDAALRIYSKKARVNEYNYEHLVRLKHPAIQVMAKNIGNGADKATSEQAGNLAGQFPPAGLVNGAQGTVYDIGWAPGADAHRDPPSVIMMVMDKYTGPSYLTTDDGREVVPILPVKRDFFLGTSACTRKQFPLMASYAITVHKSQSITVDKMVTDLSERDFQTGLSYVAVSRVKMLDGLMIDAPFERASLHYEKLPDGVLMKVRDQDRPYVKRVVKRAIAEMHRHGVTSCQDASSTEMFLAALSELEAEGKLKMQFATHCLYKNEWLTGEIQVPADKLILNADKYQSRHVDTRFVKMMMDGAYTPALMSHSDVDDNGIPDQSKILLPDAAELVERFDGRGMTCKIHCMGYGGARTALDAFEIVRQMRPDGPRHEVAHCTRVLPEDCKRFKQLNVTAEMSPAGLFDNSHSENLRLFHHDFERITAAGAHIYGVSDRTIRRRRDGSAARHDTVPNSRKLTQLEEEVIVQYVIELCTRSFPPRLRGVEDMANQLLRTRDASAVGKNWASNFVRRRPELRMRFSRKYDYQRAKCEDPKVISEWFALVWNVKAKYGILDEDTYNFDETGFMMGIIFACMVVTTSDGRGKAKLAQPGNREWATVIQGVNAQGWAIPPFIILAAQYHLANWYTESNLPADWMITTTDNGWTTNEVGLDWIKHFDKHTASRTKGTHRLLILDGHESHHSTIFELYCKEHNIVTLCMPSHSSHYLQPLDVGCFGPMKKAYGRQIEDLMRAHITHVSKVEFLRAFREAFFTSMTEKNIQGRFMGAGLVPHDQERVLLWLCFLTRSVSMSSSSDIFQTRCIAKKMAPTQANAAFVWRQFIDLGRSNSKKSKRYRCRHCQKDFAATSVGRPKEHLAACEKWQAKQRQERQAQDNAGYLPSYSEAIQKKITEVGIQHISQDESHSYAYDAAAAVIAGGRPFSLFESRRWRYFFTRIKPGWKPPSRAAITRILPDFYQELYDEVFKRITSSEWFNIIFDASDNVSGHRIVNISVQLPDGPAFYWKTFDTGDEQHTAENWVKLIWGEMQQLCGGDLSRINSICTDTENTMRSVHGLLGRFPELSHINFSLCDSHGLQLLIKDILLLPFFEDLCNNIENVPTHKVERSNSRADQKVPVNR</sequence>
<keyword evidence="2" id="KW-0347">Helicase</keyword>
<dbReference type="Pfam" id="PF20209">
    <property type="entry name" value="DUF6570"/>
    <property type="match status" value="1"/>
</dbReference>
<keyword evidence="2" id="KW-0234">DNA repair</keyword>
<dbReference type="EC" id="5.6.2.3" evidence="2"/>
<dbReference type="Pfam" id="PF14214">
    <property type="entry name" value="Helitron_like_N"/>
    <property type="match status" value="1"/>
</dbReference>
<dbReference type="Gene3D" id="3.20.20.140">
    <property type="entry name" value="Metal-dependent hydrolases"/>
    <property type="match status" value="1"/>
</dbReference>
<dbReference type="Gene3D" id="3.40.50.300">
    <property type="entry name" value="P-loop containing nucleotide triphosphate hydrolases"/>
    <property type="match status" value="1"/>
</dbReference>
<dbReference type="InterPro" id="IPR012337">
    <property type="entry name" value="RNaseH-like_sf"/>
</dbReference>
<dbReference type="GO" id="GO:0006281">
    <property type="term" value="P:DNA repair"/>
    <property type="evidence" value="ECO:0007669"/>
    <property type="project" value="UniProtKB-KW"/>
</dbReference>
<gene>
    <name evidence="4" type="ORF">HZS61_004419</name>
</gene>
<dbReference type="SUPFAM" id="SSF52540">
    <property type="entry name" value="P-loop containing nucleoside triphosphate hydrolases"/>
    <property type="match status" value="2"/>
</dbReference>
<organism evidence="4 5">
    <name type="scientific">Fusarium oxysporum f. sp. conglutinans</name>
    <dbReference type="NCBI Taxonomy" id="100902"/>
    <lineage>
        <taxon>Eukaryota</taxon>
        <taxon>Fungi</taxon>
        <taxon>Dikarya</taxon>
        <taxon>Ascomycota</taxon>
        <taxon>Pezizomycotina</taxon>
        <taxon>Sordariomycetes</taxon>
        <taxon>Hypocreomycetidae</taxon>
        <taxon>Hypocreales</taxon>
        <taxon>Nectriaceae</taxon>
        <taxon>Fusarium</taxon>
        <taxon>Fusarium oxysporum species complex</taxon>
    </lineage>
</organism>
<dbReference type="InterPro" id="IPR025476">
    <property type="entry name" value="Helitron_helicase-like"/>
</dbReference>
<dbReference type="InterPro" id="IPR004875">
    <property type="entry name" value="DDE_SF_endonuclease_dom"/>
</dbReference>
<comment type="catalytic activity">
    <reaction evidence="2">
        <text>ATP + H2O = ADP + phosphate + H(+)</text>
        <dbReference type="Rhea" id="RHEA:13065"/>
        <dbReference type="ChEBI" id="CHEBI:15377"/>
        <dbReference type="ChEBI" id="CHEBI:15378"/>
        <dbReference type="ChEBI" id="CHEBI:30616"/>
        <dbReference type="ChEBI" id="CHEBI:43474"/>
        <dbReference type="ChEBI" id="CHEBI:456216"/>
        <dbReference type="EC" id="5.6.2.3"/>
    </reaction>
</comment>
<dbReference type="InterPro" id="IPR051055">
    <property type="entry name" value="PIF1_helicase"/>
</dbReference>
<dbReference type="SUPFAM" id="SSF53098">
    <property type="entry name" value="Ribonuclease H-like"/>
    <property type="match status" value="1"/>
</dbReference>
<evidence type="ECO:0000313" key="4">
    <source>
        <dbReference type="EMBL" id="KAF6515678.1"/>
    </source>
</evidence>
<dbReference type="CDD" id="cd18809">
    <property type="entry name" value="SF1_C_RecD"/>
    <property type="match status" value="1"/>
</dbReference>
<keyword evidence="2" id="KW-0067">ATP-binding</keyword>
<keyword evidence="2" id="KW-0233">DNA recombination</keyword>
<keyword evidence="2" id="KW-0378">Hydrolase</keyword>
<dbReference type="GO" id="GO:0005524">
    <property type="term" value="F:ATP binding"/>
    <property type="evidence" value="ECO:0007669"/>
    <property type="project" value="UniProtKB-KW"/>
</dbReference>
<dbReference type="GO" id="GO:0006310">
    <property type="term" value="P:DNA recombination"/>
    <property type="evidence" value="ECO:0007669"/>
    <property type="project" value="UniProtKB-KW"/>
</dbReference>
<dbReference type="SUPFAM" id="SSF51556">
    <property type="entry name" value="Metallo-dependent hydrolases"/>
    <property type="match status" value="1"/>
</dbReference>
<dbReference type="InterPro" id="IPR013108">
    <property type="entry name" value="Amidohydro_3"/>
</dbReference>
<comment type="caution">
    <text evidence="4">The sequence shown here is derived from an EMBL/GenBank/DDBJ whole genome shotgun (WGS) entry which is preliminary data.</text>
</comment>
<dbReference type="Pfam" id="PF05970">
    <property type="entry name" value="PIF1"/>
    <property type="match status" value="1"/>
</dbReference>
<accession>A0A8H6GCV3</accession>
<evidence type="ECO:0000259" key="3">
    <source>
        <dbReference type="PROSITE" id="PS51253"/>
    </source>
</evidence>
<comment type="similarity">
    <text evidence="2">Belongs to the helicase family.</text>
</comment>
<evidence type="ECO:0000256" key="2">
    <source>
        <dbReference type="RuleBase" id="RU363044"/>
    </source>
</evidence>
<dbReference type="PANTHER" id="PTHR47642">
    <property type="entry name" value="ATP-DEPENDENT DNA HELICASE"/>
    <property type="match status" value="1"/>
</dbReference>
<dbReference type="PANTHER" id="PTHR47642:SF6">
    <property type="entry name" value="ATP-DEPENDENT DNA HELICASE"/>
    <property type="match status" value="1"/>
</dbReference>
<evidence type="ECO:0000313" key="5">
    <source>
        <dbReference type="Proteomes" id="UP000593570"/>
    </source>
</evidence>
<name>A0A8H6GCV3_FUSOX</name>
<dbReference type="InterPro" id="IPR032466">
    <property type="entry name" value="Metal_Hydrolase"/>
</dbReference>
<dbReference type="GO" id="GO:0000723">
    <property type="term" value="P:telomere maintenance"/>
    <property type="evidence" value="ECO:0007669"/>
    <property type="project" value="InterPro"/>
</dbReference>
<dbReference type="InterPro" id="IPR027417">
    <property type="entry name" value="P-loop_NTPase"/>
</dbReference>
<comment type="cofactor">
    <cofactor evidence="2">
        <name>Mg(2+)</name>
        <dbReference type="ChEBI" id="CHEBI:18420"/>
    </cofactor>
</comment>
<dbReference type="GO" id="GO:0003677">
    <property type="term" value="F:DNA binding"/>
    <property type="evidence" value="ECO:0007669"/>
    <property type="project" value="UniProtKB-KW"/>
</dbReference>
<protein>
    <recommendedName>
        <fullName evidence="2">ATP-dependent DNA helicase</fullName>
        <ecNumber evidence="2">5.6.2.3</ecNumber>
    </recommendedName>
</protein>
<dbReference type="Pfam" id="PF03184">
    <property type="entry name" value="DDE_1"/>
    <property type="match status" value="1"/>
</dbReference>
<evidence type="ECO:0000256" key="1">
    <source>
        <dbReference type="ARBA" id="ARBA00023125"/>
    </source>
</evidence>